<sequence>MGRIDVQVKIRGHRVEVGEVEHVIRSHEAVNDAAVLAHQDEDGSGEVRLVGFVTLHNTDPTLASTEYLEDEEEKNQTKQRVQRDLGAWLRANLPTYMIPQSITVLNRMPMNASGKVDRAALSQRVASEPNAMPYSDMASLRRPRTKAEKTMQMIWAEVLGLSPEDIGLDDNFFHIGGHSISAMRVVNEARKLKVKLAVVDIFRSKSLEDLARIQEEIASAQGAPEATTDEPKDEEPLVDQDTKSALLEELGSIGAHIQPADVEEILPLTSMQELYVTHGTASPGYANYFYLDLETKLDVSRIKESWRLTLQRIPILRASFMGLLGKHWQIIPRHVPSELQTVKDIAVEESLNQATDAFCLHEWENLPSAGPIAQLTIFRHRTQGARLVIRLSHAQYDGVCFPVIVQSLIDAYTGADVPSLLPDFSQFLSYSARKRPQSIAYWADLLRGSSLTNPLPKLKSSDTSRTVSPSQGIVVRASVALPNLLPTAMTPATVASAAWAILLSHITGEKDIVYGHSVAGRNSDIPGLERVVGPCVTIIPVRATLDDSRNPAQLLQFLQQQFLAMGDADSLGFKDIMRECTDWPASSDFEVLLHHANVEEQPEFNFAGTQTRLSNFENQRLKASRPVISSSPNKRGDHLHFQLNATTDMLSEHQARSLLDGLCKVIHLFGENLKSPISSWKRDVVLNI</sequence>
<reference evidence="1" key="1">
    <citation type="submission" date="2022-08" db="EMBL/GenBank/DDBJ databases">
        <title>Genome Sequence of Fusarium decemcellulare.</title>
        <authorList>
            <person name="Buettner E."/>
        </authorList>
    </citation>
    <scope>NUCLEOTIDE SEQUENCE</scope>
    <source>
        <strain evidence="1">Babe19</strain>
    </source>
</reference>
<dbReference type="Proteomes" id="UP001148629">
    <property type="component" value="Unassembled WGS sequence"/>
</dbReference>
<comment type="caution">
    <text evidence="1">The sequence shown here is derived from an EMBL/GenBank/DDBJ whole genome shotgun (WGS) entry which is preliminary data.</text>
</comment>
<keyword evidence="2" id="KW-1185">Reference proteome</keyword>
<protein>
    <submittedName>
        <fullName evidence="1">Uncharacterized protein</fullName>
    </submittedName>
</protein>
<organism evidence="1 2">
    <name type="scientific">Fusarium decemcellulare</name>
    <dbReference type="NCBI Taxonomy" id="57161"/>
    <lineage>
        <taxon>Eukaryota</taxon>
        <taxon>Fungi</taxon>
        <taxon>Dikarya</taxon>
        <taxon>Ascomycota</taxon>
        <taxon>Pezizomycotina</taxon>
        <taxon>Sordariomycetes</taxon>
        <taxon>Hypocreomycetidae</taxon>
        <taxon>Hypocreales</taxon>
        <taxon>Nectriaceae</taxon>
        <taxon>Fusarium</taxon>
        <taxon>Fusarium decemcellulare species complex</taxon>
    </lineage>
</organism>
<accession>A0ACC1S6U9</accession>
<proteinExistence type="predicted"/>
<gene>
    <name evidence="1" type="ORF">NM208_g8182</name>
</gene>
<evidence type="ECO:0000313" key="1">
    <source>
        <dbReference type="EMBL" id="KAJ3532984.1"/>
    </source>
</evidence>
<name>A0ACC1S6U9_9HYPO</name>
<dbReference type="EMBL" id="JANRMS010000907">
    <property type="protein sequence ID" value="KAJ3532984.1"/>
    <property type="molecule type" value="Genomic_DNA"/>
</dbReference>
<evidence type="ECO:0000313" key="2">
    <source>
        <dbReference type="Proteomes" id="UP001148629"/>
    </source>
</evidence>